<evidence type="ECO:0000313" key="5">
    <source>
        <dbReference type="EMBL" id="KAJ5733907.1"/>
    </source>
</evidence>
<evidence type="ECO:0000256" key="1">
    <source>
        <dbReference type="ARBA" id="ARBA00010254"/>
    </source>
</evidence>
<dbReference type="GO" id="GO:1990904">
    <property type="term" value="C:ribonucleoprotein complex"/>
    <property type="evidence" value="ECO:0007669"/>
    <property type="project" value="UniProtKB-KW"/>
</dbReference>
<dbReference type="Gene3D" id="2.40.50.140">
    <property type="entry name" value="Nucleic acid-binding proteins"/>
    <property type="match status" value="1"/>
</dbReference>
<sequence>MAPNHILRATMPIRSLASPMVQARSTLLQSISQSTRSASTSQSSRNTETSNASSQTTPSELAELKHLQAPALLRSYAYTLKTGTVESVGRMERTVSVIQRHTVWNKQIGKYYPKETRYLVSDPRNSLREGDVIEFSSGAPKSRRVHHVIERIITPFAVPIEDRPAVLSREEREQERERRWAEKYVRRESRRLGKEVNLSQLAESMNIEEGTSDAQIIHQIHKGNERIGKVKKLVLERTTGSPSQTPAEAL</sequence>
<protein>
    <submittedName>
        <fullName evidence="5">Nucleic acid-binding OB-fold</fullName>
    </submittedName>
</protein>
<gene>
    <name evidence="5" type="ORF">N7493_002693</name>
</gene>
<dbReference type="GO" id="GO:0003735">
    <property type="term" value="F:structural constituent of ribosome"/>
    <property type="evidence" value="ECO:0007669"/>
    <property type="project" value="InterPro"/>
</dbReference>
<dbReference type="EMBL" id="JAQJAN010000003">
    <property type="protein sequence ID" value="KAJ5733907.1"/>
    <property type="molecule type" value="Genomic_DNA"/>
</dbReference>
<proteinExistence type="inferred from homology"/>
<feature type="region of interest" description="Disordered" evidence="4">
    <location>
        <begin position="27"/>
        <end position="59"/>
    </location>
</feature>
<dbReference type="GO" id="GO:0005840">
    <property type="term" value="C:ribosome"/>
    <property type="evidence" value="ECO:0007669"/>
    <property type="project" value="UniProtKB-KW"/>
</dbReference>
<name>A0AAD6HT24_9EURO</name>
<organism evidence="5 6">
    <name type="scientific">Penicillium malachiteum</name>
    <dbReference type="NCBI Taxonomy" id="1324776"/>
    <lineage>
        <taxon>Eukaryota</taxon>
        <taxon>Fungi</taxon>
        <taxon>Dikarya</taxon>
        <taxon>Ascomycota</taxon>
        <taxon>Pezizomycotina</taxon>
        <taxon>Eurotiomycetes</taxon>
        <taxon>Eurotiomycetidae</taxon>
        <taxon>Eurotiales</taxon>
        <taxon>Aspergillaceae</taxon>
        <taxon>Penicillium</taxon>
    </lineage>
</organism>
<dbReference type="AlphaFoldDB" id="A0AAD6HT24"/>
<dbReference type="Proteomes" id="UP001215712">
    <property type="component" value="Unassembled WGS sequence"/>
</dbReference>
<reference evidence="5" key="2">
    <citation type="submission" date="2023-01" db="EMBL/GenBank/DDBJ databases">
        <authorList>
            <person name="Petersen C."/>
        </authorList>
    </citation>
    <scope>NUCLEOTIDE SEQUENCE</scope>
    <source>
        <strain evidence="5">IBT 17514</strain>
    </source>
</reference>
<comment type="similarity">
    <text evidence="1">Belongs to the universal ribosomal protein uS17 family.</text>
</comment>
<feature type="compositionally biased region" description="Low complexity" evidence="4">
    <location>
        <begin position="29"/>
        <end position="45"/>
    </location>
</feature>
<evidence type="ECO:0000256" key="2">
    <source>
        <dbReference type="ARBA" id="ARBA00022980"/>
    </source>
</evidence>
<dbReference type="InterPro" id="IPR012340">
    <property type="entry name" value="NA-bd_OB-fold"/>
</dbReference>
<dbReference type="InterPro" id="IPR000266">
    <property type="entry name" value="Ribosomal_uS17"/>
</dbReference>
<accession>A0AAD6HT24</accession>
<reference evidence="5" key="1">
    <citation type="journal article" date="2023" name="IMA Fungus">
        <title>Comparative genomic study of the Penicillium genus elucidates a diverse pangenome and 15 lateral gene transfer events.</title>
        <authorList>
            <person name="Petersen C."/>
            <person name="Sorensen T."/>
            <person name="Nielsen M.R."/>
            <person name="Sondergaard T.E."/>
            <person name="Sorensen J.L."/>
            <person name="Fitzpatrick D.A."/>
            <person name="Frisvad J.C."/>
            <person name="Nielsen K.L."/>
        </authorList>
    </citation>
    <scope>NUCLEOTIDE SEQUENCE</scope>
    <source>
        <strain evidence="5">IBT 17514</strain>
    </source>
</reference>
<dbReference type="GO" id="GO:0006412">
    <property type="term" value="P:translation"/>
    <property type="evidence" value="ECO:0007669"/>
    <property type="project" value="InterPro"/>
</dbReference>
<evidence type="ECO:0000313" key="6">
    <source>
        <dbReference type="Proteomes" id="UP001215712"/>
    </source>
</evidence>
<keyword evidence="3" id="KW-0687">Ribonucleoprotein</keyword>
<dbReference type="Pfam" id="PF00366">
    <property type="entry name" value="Ribosomal_S17"/>
    <property type="match status" value="1"/>
</dbReference>
<dbReference type="SUPFAM" id="SSF50249">
    <property type="entry name" value="Nucleic acid-binding proteins"/>
    <property type="match status" value="1"/>
</dbReference>
<evidence type="ECO:0000256" key="4">
    <source>
        <dbReference type="SAM" id="MobiDB-lite"/>
    </source>
</evidence>
<keyword evidence="6" id="KW-1185">Reference proteome</keyword>
<comment type="caution">
    <text evidence="5">The sequence shown here is derived from an EMBL/GenBank/DDBJ whole genome shotgun (WGS) entry which is preliminary data.</text>
</comment>
<evidence type="ECO:0000256" key="3">
    <source>
        <dbReference type="ARBA" id="ARBA00023274"/>
    </source>
</evidence>
<feature type="compositionally biased region" description="Polar residues" evidence="4">
    <location>
        <begin position="46"/>
        <end position="59"/>
    </location>
</feature>
<keyword evidence="2" id="KW-0689">Ribosomal protein</keyword>